<dbReference type="InterPro" id="IPR001841">
    <property type="entry name" value="Znf_RING"/>
</dbReference>
<sequence>MEGRGPVAELQRSIICPICGGPFKDPVLLDCDHSYCRACITGQWERKGAGVLSCPQCQQVFERRSLRTHVKLAVEVKIAQNLNAKTAQEALVTKPRRWVPHEACNRHCPNPWFGQQGSSLPC</sequence>
<dbReference type="GeneTree" id="ENSGT01150000290352"/>
<name>A0A8C0FX30_CHEAB</name>
<dbReference type="AlphaFoldDB" id="A0A8C0FX30"/>
<dbReference type="Ensembl" id="ENSCABT00000000620.1">
    <property type="protein sequence ID" value="ENSCABP00000000563.1"/>
    <property type="gene ID" value="ENSCABG00000000508.1"/>
</dbReference>
<evidence type="ECO:0000259" key="5">
    <source>
        <dbReference type="PROSITE" id="PS50089"/>
    </source>
</evidence>
<dbReference type="PANTHER" id="PTHR25465">
    <property type="entry name" value="B-BOX DOMAIN CONTAINING"/>
    <property type="match status" value="1"/>
</dbReference>
<keyword evidence="7" id="KW-1185">Reference proteome</keyword>
<feature type="domain" description="RING-type" evidence="5">
    <location>
        <begin position="16"/>
        <end position="58"/>
    </location>
</feature>
<dbReference type="Proteomes" id="UP000694404">
    <property type="component" value="Unplaced"/>
</dbReference>
<dbReference type="Gene3D" id="3.30.40.10">
    <property type="entry name" value="Zinc/RING finger domain, C3HC4 (zinc finger)"/>
    <property type="match status" value="1"/>
</dbReference>
<dbReference type="InterPro" id="IPR017907">
    <property type="entry name" value="Znf_RING_CS"/>
</dbReference>
<accession>A0A8C0FX30</accession>
<dbReference type="PANTHER" id="PTHR25465:SF31">
    <property type="entry name" value="RING-TYPE DOMAIN-CONTAINING PROTEIN"/>
    <property type="match status" value="1"/>
</dbReference>
<dbReference type="SUPFAM" id="SSF57850">
    <property type="entry name" value="RING/U-box"/>
    <property type="match status" value="1"/>
</dbReference>
<dbReference type="InterPro" id="IPR051051">
    <property type="entry name" value="E3_ubiq-ligase_TRIM/RNF"/>
</dbReference>
<evidence type="ECO:0000256" key="3">
    <source>
        <dbReference type="ARBA" id="ARBA00022833"/>
    </source>
</evidence>
<dbReference type="SMART" id="SM00184">
    <property type="entry name" value="RING"/>
    <property type="match status" value="1"/>
</dbReference>
<keyword evidence="2 4" id="KW-0863">Zinc-finger</keyword>
<dbReference type="Pfam" id="PF13445">
    <property type="entry name" value="zf-RING_UBOX"/>
    <property type="match status" value="1"/>
</dbReference>
<dbReference type="PROSITE" id="PS00518">
    <property type="entry name" value="ZF_RING_1"/>
    <property type="match status" value="1"/>
</dbReference>
<evidence type="ECO:0000256" key="1">
    <source>
        <dbReference type="ARBA" id="ARBA00022723"/>
    </source>
</evidence>
<proteinExistence type="predicted"/>
<organism evidence="6 7">
    <name type="scientific">Chelonoidis abingdonii</name>
    <name type="common">Abingdon island giant tortoise</name>
    <name type="synonym">Testudo abingdonii</name>
    <dbReference type="NCBI Taxonomy" id="106734"/>
    <lineage>
        <taxon>Eukaryota</taxon>
        <taxon>Metazoa</taxon>
        <taxon>Chordata</taxon>
        <taxon>Craniata</taxon>
        <taxon>Vertebrata</taxon>
        <taxon>Euteleostomi</taxon>
        <taxon>Archelosauria</taxon>
        <taxon>Testudinata</taxon>
        <taxon>Testudines</taxon>
        <taxon>Cryptodira</taxon>
        <taxon>Durocryptodira</taxon>
        <taxon>Testudinoidea</taxon>
        <taxon>Testudinidae</taxon>
        <taxon>Chelonoidis</taxon>
    </lineage>
</organism>
<dbReference type="InterPro" id="IPR013083">
    <property type="entry name" value="Znf_RING/FYVE/PHD"/>
</dbReference>
<evidence type="ECO:0000313" key="6">
    <source>
        <dbReference type="Ensembl" id="ENSCABP00000000563.1"/>
    </source>
</evidence>
<dbReference type="PROSITE" id="PS50089">
    <property type="entry name" value="ZF_RING_2"/>
    <property type="match status" value="1"/>
</dbReference>
<keyword evidence="3" id="KW-0862">Zinc</keyword>
<protein>
    <recommendedName>
        <fullName evidence="5">RING-type domain-containing protein</fullName>
    </recommendedName>
</protein>
<dbReference type="InterPro" id="IPR027370">
    <property type="entry name" value="Znf-RING_euk"/>
</dbReference>
<reference evidence="6" key="2">
    <citation type="submission" date="2025-09" db="UniProtKB">
        <authorList>
            <consortium name="Ensembl"/>
        </authorList>
    </citation>
    <scope>IDENTIFICATION</scope>
</reference>
<reference evidence="6" key="1">
    <citation type="submission" date="2025-08" db="UniProtKB">
        <authorList>
            <consortium name="Ensembl"/>
        </authorList>
    </citation>
    <scope>IDENTIFICATION</scope>
</reference>
<dbReference type="GO" id="GO:0008270">
    <property type="term" value="F:zinc ion binding"/>
    <property type="evidence" value="ECO:0007669"/>
    <property type="project" value="UniProtKB-KW"/>
</dbReference>
<evidence type="ECO:0000313" key="7">
    <source>
        <dbReference type="Proteomes" id="UP000694404"/>
    </source>
</evidence>
<keyword evidence="1" id="KW-0479">Metal-binding</keyword>
<evidence type="ECO:0000256" key="4">
    <source>
        <dbReference type="PROSITE-ProRule" id="PRU00175"/>
    </source>
</evidence>
<evidence type="ECO:0000256" key="2">
    <source>
        <dbReference type="ARBA" id="ARBA00022771"/>
    </source>
</evidence>
<dbReference type="OMA" id="FREFCSC"/>